<evidence type="ECO:0000256" key="1">
    <source>
        <dbReference type="SAM" id="SignalP"/>
    </source>
</evidence>
<dbReference type="EMBL" id="CAWUON010000038">
    <property type="protein sequence ID" value="CAK7268588.1"/>
    <property type="molecule type" value="Genomic_DNA"/>
</dbReference>
<feature type="chain" id="PRO_5045941255" description="Malate dehydrogenase" evidence="1">
    <location>
        <begin position="19"/>
        <end position="260"/>
    </location>
</feature>
<dbReference type="Pfam" id="PF11937">
    <property type="entry name" value="DUF3455"/>
    <property type="match status" value="1"/>
</dbReference>
<protein>
    <recommendedName>
        <fullName evidence="4">Malate dehydrogenase</fullName>
    </recommendedName>
</protein>
<proteinExistence type="predicted"/>
<reference evidence="2 3" key="1">
    <citation type="submission" date="2024-01" db="EMBL/GenBank/DDBJ databases">
        <authorList>
            <person name="Allen C."/>
            <person name="Tagirdzhanova G."/>
        </authorList>
    </citation>
    <scope>NUCLEOTIDE SEQUENCE [LARGE SCALE GENOMIC DNA]</scope>
    <source>
        <strain evidence="2 3">CBS 119000</strain>
    </source>
</reference>
<accession>A0ABP0DLS0</accession>
<dbReference type="Proteomes" id="UP001642502">
    <property type="component" value="Unassembled WGS sequence"/>
</dbReference>
<keyword evidence="3" id="KW-1185">Reference proteome</keyword>
<dbReference type="InterPro" id="IPR021851">
    <property type="entry name" value="DUF3455"/>
</dbReference>
<name>A0ABP0DLS0_9PEZI</name>
<keyword evidence="1" id="KW-0732">Signal</keyword>
<comment type="caution">
    <text evidence="2">The sequence shown here is derived from an EMBL/GenBank/DDBJ whole genome shotgun (WGS) entry which is preliminary data.</text>
</comment>
<feature type="signal peptide" evidence="1">
    <location>
        <begin position="1"/>
        <end position="18"/>
    </location>
</feature>
<dbReference type="PANTHER" id="PTHR35567">
    <property type="entry name" value="MALATE DEHYDROGENASE (AFU_ORTHOLOGUE AFUA_2G13800)"/>
    <property type="match status" value="1"/>
</dbReference>
<evidence type="ECO:0000313" key="2">
    <source>
        <dbReference type="EMBL" id="CAK7268588.1"/>
    </source>
</evidence>
<gene>
    <name evidence="2" type="ORF">SEPCBS119000_003137</name>
</gene>
<dbReference type="PANTHER" id="PTHR35567:SF3">
    <property type="entry name" value="MALATE DEHYDROGENASE"/>
    <property type="match status" value="1"/>
</dbReference>
<evidence type="ECO:0008006" key="4">
    <source>
        <dbReference type="Google" id="ProtNLM"/>
    </source>
</evidence>
<evidence type="ECO:0000313" key="3">
    <source>
        <dbReference type="Proteomes" id="UP001642502"/>
    </source>
</evidence>
<sequence length="260" mass="26279">MAARSLAILAGLLSVTSASPCKPPTYTLPATDTGTELPAVAAGLHLLKIAVGHGIQNYTCASDDAPAKSTGALAVLYDVTGFYPDTWPTGLAPPAFDALSSGVFWKQNIPLNLAAACQASAGIPDKSDVLSEAAYGAVVADPFLPPSPLSLPGVLPVEAPFLGHHYFDAAGVPTFDLSSAGLFGSMSKTGDVKAPGTADAGILGTGAVDWLQLTASSNGLSVGIQQVYRVITVGGVSETCAVLGAASGSVPYAAFYWFYG</sequence>
<organism evidence="2 3">
    <name type="scientific">Sporothrix epigloea</name>
    <dbReference type="NCBI Taxonomy" id="1892477"/>
    <lineage>
        <taxon>Eukaryota</taxon>
        <taxon>Fungi</taxon>
        <taxon>Dikarya</taxon>
        <taxon>Ascomycota</taxon>
        <taxon>Pezizomycotina</taxon>
        <taxon>Sordariomycetes</taxon>
        <taxon>Sordariomycetidae</taxon>
        <taxon>Ophiostomatales</taxon>
        <taxon>Ophiostomataceae</taxon>
        <taxon>Sporothrix</taxon>
    </lineage>
</organism>